<sequence>ILKLINLSHISLSQLLQEGTTGQSPGYVQALLGEPAAICKILQNAFPAEIQDWSFQHIHKTMAQEVQQVSLKNIGLHFNTSHATSDTLYESFVDVAAMKMGEKSPMLWRLMGMLLDLDENRRRVSCQDLDGHRGPEVLAWLGSKGGGDLGEIGEDG</sequence>
<proteinExistence type="predicted"/>
<dbReference type="AlphaFoldDB" id="A0A5C3KB99"/>
<evidence type="ECO:0000313" key="2">
    <source>
        <dbReference type="Proteomes" id="UP000307440"/>
    </source>
</evidence>
<accession>A0A5C3KB99</accession>
<organism evidence="1 2">
    <name type="scientific">Coprinopsis marcescibilis</name>
    <name type="common">Agaric fungus</name>
    <name type="synonym">Psathyrella marcescibilis</name>
    <dbReference type="NCBI Taxonomy" id="230819"/>
    <lineage>
        <taxon>Eukaryota</taxon>
        <taxon>Fungi</taxon>
        <taxon>Dikarya</taxon>
        <taxon>Basidiomycota</taxon>
        <taxon>Agaricomycotina</taxon>
        <taxon>Agaricomycetes</taxon>
        <taxon>Agaricomycetidae</taxon>
        <taxon>Agaricales</taxon>
        <taxon>Agaricineae</taxon>
        <taxon>Psathyrellaceae</taxon>
        <taxon>Coprinopsis</taxon>
    </lineage>
</organism>
<dbReference type="Proteomes" id="UP000307440">
    <property type="component" value="Unassembled WGS sequence"/>
</dbReference>
<keyword evidence="2" id="KW-1185">Reference proteome</keyword>
<feature type="non-terminal residue" evidence="1">
    <location>
        <position position="156"/>
    </location>
</feature>
<gene>
    <name evidence="1" type="ORF">FA15DRAFT_550312</name>
</gene>
<feature type="non-terminal residue" evidence="1">
    <location>
        <position position="1"/>
    </location>
</feature>
<reference evidence="1 2" key="1">
    <citation type="journal article" date="2019" name="Nat. Ecol. Evol.">
        <title>Megaphylogeny resolves global patterns of mushroom evolution.</title>
        <authorList>
            <person name="Varga T."/>
            <person name="Krizsan K."/>
            <person name="Foldi C."/>
            <person name="Dima B."/>
            <person name="Sanchez-Garcia M."/>
            <person name="Sanchez-Ramirez S."/>
            <person name="Szollosi G.J."/>
            <person name="Szarkandi J.G."/>
            <person name="Papp V."/>
            <person name="Albert L."/>
            <person name="Andreopoulos W."/>
            <person name="Angelini C."/>
            <person name="Antonin V."/>
            <person name="Barry K.W."/>
            <person name="Bougher N.L."/>
            <person name="Buchanan P."/>
            <person name="Buyck B."/>
            <person name="Bense V."/>
            <person name="Catcheside P."/>
            <person name="Chovatia M."/>
            <person name="Cooper J."/>
            <person name="Damon W."/>
            <person name="Desjardin D."/>
            <person name="Finy P."/>
            <person name="Geml J."/>
            <person name="Haridas S."/>
            <person name="Hughes K."/>
            <person name="Justo A."/>
            <person name="Karasinski D."/>
            <person name="Kautmanova I."/>
            <person name="Kiss B."/>
            <person name="Kocsube S."/>
            <person name="Kotiranta H."/>
            <person name="LaButti K.M."/>
            <person name="Lechner B.E."/>
            <person name="Liimatainen K."/>
            <person name="Lipzen A."/>
            <person name="Lukacs Z."/>
            <person name="Mihaltcheva S."/>
            <person name="Morgado L.N."/>
            <person name="Niskanen T."/>
            <person name="Noordeloos M.E."/>
            <person name="Ohm R.A."/>
            <person name="Ortiz-Santana B."/>
            <person name="Ovrebo C."/>
            <person name="Racz N."/>
            <person name="Riley R."/>
            <person name="Savchenko A."/>
            <person name="Shiryaev A."/>
            <person name="Soop K."/>
            <person name="Spirin V."/>
            <person name="Szebenyi C."/>
            <person name="Tomsovsky M."/>
            <person name="Tulloss R.E."/>
            <person name="Uehling J."/>
            <person name="Grigoriev I.V."/>
            <person name="Vagvolgyi C."/>
            <person name="Papp T."/>
            <person name="Martin F.M."/>
            <person name="Miettinen O."/>
            <person name="Hibbett D.S."/>
            <person name="Nagy L.G."/>
        </authorList>
    </citation>
    <scope>NUCLEOTIDE SEQUENCE [LARGE SCALE GENOMIC DNA]</scope>
    <source>
        <strain evidence="1 2">CBS 121175</strain>
    </source>
</reference>
<protein>
    <submittedName>
        <fullName evidence="1">Uncharacterized protein</fullName>
    </submittedName>
</protein>
<dbReference type="EMBL" id="ML210608">
    <property type="protein sequence ID" value="TFK16913.1"/>
    <property type="molecule type" value="Genomic_DNA"/>
</dbReference>
<evidence type="ECO:0000313" key="1">
    <source>
        <dbReference type="EMBL" id="TFK16913.1"/>
    </source>
</evidence>
<name>A0A5C3KB99_COPMA</name>